<dbReference type="AlphaFoldDB" id="A0A151U058"/>
<name>A0A151U058_CAJCA</name>
<dbReference type="Gramene" id="C.cajan_05183.t">
    <property type="protein sequence ID" value="C.cajan_05183.t.cds1"/>
    <property type="gene ID" value="C.cajan_05183"/>
</dbReference>
<gene>
    <name evidence="1" type="ORF">KK1_005312</name>
</gene>
<proteinExistence type="predicted"/>
<reference evidence="1 2" key="1">
    <citation type="journal article" date="2012" name="Nat. Biotechnol.">
        <title>Draft genome sequence of pigeonpea (Cajanus cajan), an orphan legume crop of resource-poor farmers.</title>
        <authorList>
            <person name="Varshney R.K."/>
            <person name="Chen W."/>
            <person name="Li Y."/>
            <person name="Bharti A.K."/>
            <person name="Saxena R.K."/>
            <person name="Schlueter J.A."/>
            <person name="Donoghue M.T."/>
            <person name="Azam S."/>
            <person name="Fan G."/>
            <person name="Whaley A.M."/>
            <person name="Farmer A.D."/>
            <person name="Sheridan J."/>
            <person name="Iwata A."/>
            <person name="Tuteja R."/>
            <person name="Penmetsa R.V."/>
            <person name="Wu W."/>
            <person name="Upadhyaya H.D."/>
            <person name="Yang S.P."/>
            <person name="Shah T."/>
            <person name="Saxena K.B."/>
            <person name="Michael T."/>
            <person name="McCombie W.R."/>
            <person name="Yang B."/>
            <person name="Zhang G."/>
            <person name="Yang H."/>
            <person name="Wang J."/>
            <person name="Spillane C."/>
            <person name="Cook D.R."/>
            <person name="May G.D."/>
            <person name="Xu X."/>
            <person name="Jackson S.A."/>
        </authorList>
    </citation>
    <scope>NUCLEOTIDE SEQUENCE [LARGE SCALE GENOMIC DNA]</scope>
    <source>
        <strain evidence="2">cv. Asha</strain>
    </source>
</reference>
<accession>A0A151U058</accession>
<organism evidence="1 2">
    <name type="scientific">Cajanus cajan</name>
    <name type="common">Pigeon pea</name>
    <name type="synonym">Cajanus indicus</name>
    <dbReference type="NCBI Taxonomy" id="3821"/>
    <lineage>
        <taxon>Eukaryota</taxon>
        <taxon>Viridiplantae</taxon>
        <taxon>Streptophyta</taxon>
        <taxon>Embryophyta</taxon>
        <taxon>Tracheophyta</taxon>
        <taxon>Spermatophyta</taxon>
        <taxon>Magnoliopsida</taxon>
        <taxon>eudicotyledons</taxon>
        <taxon>Gunneridae</taxon>
        <taxon>Pentapetalae</taxon>
        <taxon>rosids</taxon>
        <taxon>fabids</taxon>
        <taxon>Fabales</taxon>
        <taxon>Fabaceae</taxon>
        <taxon>Papilionoideae</taxon>
        <taxon>50 kb inversion clade</taxon>
        <taxon>NPAAA clade</taxon>
        <taxon>indigoferoid/millettioid clade</taxon>
        <taxon>Phaseoleae</taxon>
        <taxon>Cajanus</taxon>
    </lineage>
</organism>
<evidence type="ECO:0000313" key="1">
    <source>
        <dbReference type="EMBL" id="KYP72712.1"/>
    </source>
</evidence>
<keyword evidence="2" id="KW-1185">Reference proteome</keyword>
<evidence type="ECO:0000313" key="2">
    <source>
        <dbReference type="Proteomes" id="UP000075243"/>
    </source>
</evidence>
<sequence>MASLVLLFSELVRNHDQWDAAALLSAYPSSNFTLTTSCALTKPSKDHQTDTNSKTQHTLLDNPMDSMVSLDFVLWP</sequence>
<protein>
    <submittedName>
        <fullName evidence="1">Uncharacterized protein</fullName>
    </submittedName>
</protein>
<dbReference type="EMBL" id="CM003604">
    <property type="protein sequence ID" value="KYP72712.1"/>
    <property type="molecule type" value="Genomic_DNA"/>
</dbReference>
<dbReference type="Proteomes" id="UP000075243">
    <property type="component" value="Chromosome 2"/>
</dbReference>